<keyword evidence="2" id="KW-1185">Reference proteome</keyword>
<dbReference type="EMBL" id="CM023481">
    <property type="protein sequence ID" value="KAH6946024.1"/>
    <property type="molecule type" value="Genomic_DNA"/>
</dbReference>
<accession>A0ACB7TJ21</accession>
<evidence type="ECO:0000313" key="1">
    <source>
        <dbReference type="EMBL" id="KAH6946024.1"/>
    </source>
</evidence>
<gene>
    <name evidence="1" type="ORF">HPB50_011163</name>
</gene>
<proteinExistence type="predicted"/>
<organism evidence="1 2">
    <name type="scientific">Hyalomma asiaticum</name>
    <name type="common">Tick</name>
    <dbReference type="NCBI Taxonomy" id="266040"/>
    <lineage>
        <taxon>Eukaryota</taxon>
        <taxon>Metazoa</taxon>
        <taxon>Ecdysozoa</taxon>
        <taxon>Arthropoda</taxon>
        <taxon>Chelicerata</taxon>
        <taxon>Arachnida</taxon>
        <taxon>Acari</taxon>
        <taxon>Parasitiformes</taxon>
        <taxon>Ixodida</taxon>
        <taxon>Ixodoidea</taxon>
        <taxon>Ixodidae</taxon>
        <taxon>Hyalomminae</taxon>
        <taxon>Hyalomma</taxon>
    </lineage>
</organism>
<reference evidence="1" key="1">
    <citation type="submission" date="2020-05" db="EMBL/GenBank/DDBJ databases">
        <title>Large-scale comparative analyses of tick genomes elucidate their genetic diversity and vector capacities.</title>
        <authorList>
            <person name="Jia N."/>
            <person name="Wang J."/>
            <person name="Shi W."/>
            <person name="Du L."/>
            <person name="Sun Y."/>
            <person name="Zhan W."/>
            <person name="Jiang J."/>
            <person name="Wang Q."/>
            <person name="Zhang B."/>
            <person name="Ji P."/>
            <person name="Sakyi L.B."/>
            <person name="Cui X."/>
            <person name="Yuan T."/>
            <person name="Jiang B."/>
            <person name="Yang W."/>
            <person name="Lam T.T.-Y."/>
            <person name="Chang Q."/>
            <person name="Ding S."/>
            <person name="Wang X."/>
            <person name="Zhu J."/>
            <person name="Ruan X."/>
            <person name="Zhao L."/>
            <person name="Wei J."/>
            <person name="Que T."/>
            <person name="Du C."/>
            <person name="Cheng J."/>
            <person name="Dai P."/>
            <person name="Han X."/>
            <person name="Huang E."/>
            <person name="Gao Y."/>
            <person name="Liu J."/>
            <person name="Shao H."/>
            <person name="Ye R."/>
            <person name="Li L."/>
            <person name="Wei W."/>
            <person name="Wang X."/>
            <person name="Wang C."/>
            <person name="Yang T."/>
            <person name="Huo Q."/>
            <person name="Li W."/>
            <person name="Guo W."/>
            <person name="Chen H."/>
            <person name="Zhou L."/>
            <person name="Ni X."/>
            <person name="Tian J."/>
            <person name="Zhou Y."/>
            <person name="Sheng Y."/>
            <person name="Liu T."/>
            <person name="Pan Y."/>
            <person name="Xia L."/>
            <person name="Li J."/>
            <person name="Zhao F."/>
            <person name="Cao W."/>
        </authorList>
    </citation>
    <scope>NUCLEOTIDE SEQUENCE</scope>
    <source>
        <strain evidence="1">Hyas-2018</strain>
    </source>
</reference>
<name>A0ACB7TJ21_HYAAI</name>
<evidence type="ECO:0000313" key="2">
    <source>
        <dbReference type="Proteomes" id="UP000821845"/>
    </source>
</evidence>
<sequence length="780" mass="88277">MHLVEPRSRVQQRRAFAASFTHVAPHDLKLGRIRSKHQQATFHCQSTDTNTKAEGIIDDFARSLYEEDRDVFQNIHRVKRLLQLADKRFRNGEQHASSFFNSCTHKVKGDCWAFYSHHRINAVLLPYGIEMIATHEDVFALHTFQSAEGTQASLDDLFSICVCKWLLENHWCIRRVVLYVAAVAHRHAPLFWRLLSLNGRHLEIVKLVGLPTVQSELRVSRLFQNATELSEIVIAHITLIDNQEDLLCSVISGNKGLKRLVLEYVNMTTKALRALSTTMVKYNRPTWFELREKTRPCGGYGDAVAELMDTPLRRLCLDTTCNWAQLFNRLRHNTCLTDLEIIDIDSVMYSSLGELSVAMLENTTLSSLKVCVNVFQVELWRKLMQSIGQNQGLKYLGLAWFKLAEGNEAVAELADAIAHNKTLAELCIQDCELSVAALQTLFHGLSQNNTMKLLNFGNVLADEEGVNSVLNCVAELGLGERLDGLYVLKSDWQLQRSQESLRTACIRRLKMMRAPPSGGDNALNFLRLMQDTLYILHLEGEAGLPLSSTEAQCLANLLANGKVLEQVTLLFECDASAAVTIIEALASSTTIYSVVVGGRWKLSSKVATAFREALQNNSSITDLTVWQDTRVGFGELKESVRMGVNRNYAIIRVRFLYGPEMKESHDWALFQMLQANRVILSWAVDIIFGNRWTAACMYSWICFRDCKGFECILMRTMNCSREEMEARIRKQAERADTEMPGAPPGVAECDRQREAIAKMNVVLAFTRKDYIEEIKAAFDS</sequence>
<dbReference type="Proteomes" id="UP000821845">
    <property type="component" value="Chromosome 1"/>
</dbReference>
<protein>
    <submittedName>
        <fullName evidence="1">Uncharacterized protein</fullName>
    </submittedName>
</protein>
<comment type="caution">
    <text evidence="1">The sequence shown here is derived from an EMBL/GenBank/DDBJ whole genome shotgun (WGS) entry which is preliminary data.</text>
</comment>